<dbReference type="SUPFAM" id="SSF53474">
    <property type="entry name" value="alpha/beta-Hydrolases"/>
    <property type="match status" value="1"/>
</dbReference>
<organism evidence="2 3">
    <name type="scientific">Actinokineospora xionganensis</name>
    <dbReference type="NCBI Taxonomy" id="2684470"/>
    <lineage>
        <taxon>Bacteria</taxon>
        <taxon>Bacillati</taxon>
        <taxon>Actinomycetota</taxon>
        <taxon>Actinomycetes</taxon>
        <taxon>Pseudonocardiales</taxon>
        <taxon>Pseudonocardiaceae</taxon>
        <taxon>Actinokineospora</taxon>
    </lineage>
</organism>
<evidence type="ECO:0000259" key="1">
    <source>
        <dbReference type="Pfam" id="PF01738"/>
    </source>
</evidence>
<feature type="domain" description="Dienelactone hydrolase" evidence="1">
    <location>
        <begin position="13"/>
        <end position="237"/>
    </location>
</feature>
<accession>A0ABR7KZL7</accession>
<dbReference type="RefSeq" id="WP_187217940.1">
    <property type="nucleotide sequence ID" value="NZ_JABVED010000001.1"/>
</dbReference>
<dbReference type="PANTHER" id="PTHR46623:SF6">
    <property type="entry name" value="ALPHA_BETA-HYDROLASES SUPERFAMILY PROTEIN"/>
    <property type="match status" value="1"/>
</dbReference>
<dbReference type="Proteomes" id="UP000734823">
    <property type="component" value="Unassembled WGS sequence"/>
</dbReference>
<sequence>MTDLQVKTPLGLMPAYLAVPTSDPPWPGVVVVHDVTGMTTDLRAQADWLAGEGFLAIAPDLYYWGSRLGCLRTIMGDLGRRRGRTFDDIKAAQDWVVDHPDCTGTTGVIGFCMGGGYAIALAPGNGYSAASVNYGGCPTDAETWLGEACPIVGSFGGADRSPLGRSAGVRMERVLTDLGVEHDVKIYPGVGHGFMNDHDPADTTPMLRLLARISGTRYDPDATADARRRVIAFFDKHLRTRE</sequence>
<dbReference type="Pfam" id="PF01738">
    <property type="entry name" value="DLH"/>
    <property type="match status" value="1"/>
</dbReference>
<keyword evidence="3" id="KW-1185">Reference proteome</keyword>
<keyword evidence="2" id="KW-0378">Hydrolase</keyword>
<dbReference type="Gene3D" id="3.40.50.1820">
    <property type="entry name" value="alpha/beta hydrolase"/>
    <property type="match status" value="1"/>
</dbReference>
<gene>
    <name evidence="2" type="ORF">GPZ80_01665</name>
</gene>
<evidence type="ECO:0000313" key="3">
    <source>
        <dbReference type="Proteomes" id="UP000734823"/>
    </source>
</evidence>
<dbReference type="InterPro" id="IPR029058">
    <property type="entry name" value="AB_hydrolase_fold"/>
</dbReference>
<name>A0ABR7KZL7_9PSEU</name>
<dbReference type="PANTHER" id="PTHR46623">
    <property type="entry name" value="CARBOXYMETHYLENEBUTENOLIDASE-RELATED"/>
    <property type="match status" value="1"/>
</dbReference>
<evidence type="ECO:0000313" key="2">
    <source>
        <dbReference type="EMBL" id="MBC6445877.1"/>
    </source>
</evidence>
<comment type="caution">
    <text evidence="2">The sequence shown here is derived from an EMBL/GenBank/DDBJ whole genome shotgun (WGS) entry which is preliminary data.</text>
</comment>
<dbReference type="GO" id="GO:0016787">
    <property type="term" value="F:hydrolase activity"/>
    <property type="evidence" value="ECO:0007669"/>
    <property type="project" value="UniProtKB-KW"/>
</dbReference>
<reference evidence="2 3" key="1">
    <citation type="submission" date="2020-06" db="EMBL/GenBank/DDBJ databases">
        <title>Actinokineospora xiongansis sp. nov., isolated from soil of Baiyangdian.</title>
        <authorList>
            <person name="Zhang X."/>
        </authorList>
    </citation>
    <scope>NUCLEOTIDE SEQUENCE [LARGE SCALE GENOMIC DNA]</scope>
    <source>
        <strain evidence="2 3">HBU206404</strain>
    </source>
</reference>
<dbReference type="InterPro" id="IPR051049">
    <property type="entry name" value="Dienelactone_hydrolase-like"/>
</dbReference>
<dbReference type="EMBL" id="JABVED010000001">
    <property type="protein sequence ID" value="MBC6445877.1"/>
    <property type="molecule type" value="Genomic_DNA"/>
</dbReference>
<proteinExistence type="predicted"/>
<protein>
    <submittedName>
        <fullName evidence="2">Dienelactone hydrolase family protein</fullName>
    </submittedName>
</protein>
<dbReference type="InterPro" id="IPR002925">
    <property type="entry name" value="Dienelactn_hydro"/>
</dbReference>